<sequence>MRIENHLFICSEREEEFGSSSARTDEAERQHSHGGPSESDVRVSRFRAIDGSVTGLAAGRRPPVRHSDFLGTPVEDDSLLHTGGCIGSDTSGTDAMLGSISGSQSYSAWEADSVKVTVGFGVIGTRKKRRRSALGFFLRATAAELLKLSNSDDIRVMGWRKKDSQPVPFRRETSIMPQRKQIERSPSAIFKLVCYTLFDVSPASAFLDSSGDAIRGLPALTPSKKHSRDPSQKHLRYSSSLPVQRLSETQQKLGWSNSLHVQRSSSSDSDDSRVEKHTSNSDSGAGSPIHGGGKLFKVFRRKSSKSKIDIHVASQSNLSSPDRSNGDIDYNGDISSNSLFEIQVERSADINRNYNDEENFSDPQLVQRLASEVVLLRKRLDEGEQEVKKLKDEVSSLRSSSASSQVESPRSDMDRVMIFPESLAFDKYEDSRRARSQPGSSSTSTSDKYDGDSKKYMEFCTSDQGQLVKLVHEEHPRSRVRTPQVSDDEESVASSENDVILVRRSSLSAEDLDHYTSQIVFENQMNMFLSDATAALGKRGFQENYVPKFQFFDSHLPEGVERKSIEETEEEARNAGMEVNDDSRGVDSKLSLELVQTGVTGSHKPHVQSLGITDEKVSNNGTSVVLVDEEHGGLSAERTDSTELRADSEWSSREFDDHVTPQKKKGMSIMEFGVPADPEIAERRRQVQLRFHDVEEKLMKILRSPRRDYSSRSTSYSSSSASSSGTSSPQSLESGSPLGSFRDYEHTSDKLGDICDKDCYGVCCFPSEEIVPAEKSDVQASRKNPVRDLDLELSSPRDVLFSNLKSNSLAKTRSLPSIRSEIWEEEPAMSFSGTPEVYFHPDLSKDLTLSVLADYQQQIDCAAAEEISSGGDLYRYEGKSAETGVEESVVAPVPDEHAVVAYPVQQSSSGDMYGADHGSLNGARRTRRTRFGEEAARLALQRSSSDVPGGSRYAHTYPK</sequence>
<feature type="compositionally biased region" description="Basic and acidic residues" evidence="1">
    <location>
        <begin position="386"/>
        <end position="395"/>
    </location>
</feature>
<evidence type="ECO:0000256" key="1">
    <source>
        <dbReference type="SAM" id="MobiDB-lite"/>
    </source>
</evidence>
<gene>
    <name evidence="2" type="ORF">AXG93_4520s1010</name>
</gene>
<keyword evidence="3" id="KW-1185">Reference proteome</keyword>
<proteinExistence type="predicted"/>
<name>A0A176VS50_MARPO</name>
<feature type="region of interest" description="Disordered" evidence="1">
    <location>
        <begin position="14"/>
        <end position="42"/>
    </location>
</feature>
<feature type="region of interest" description="Disordered" evidence="1">
    <location>
        <begin position="908"/>
        <end position="959"/>
    </location>
</feature>
<organism evidence="2 3">
    <name type="scientific">Marchantia polymorpha subsp. ruderalis</name>
    <dbReference type="NCBI Taxonomy" id="1480154"/>
    <lineage>
        <taxon>Eukaryota</taxon>
        <taxon>Viridiplantae</taxon>
        <taxon>Streptophyta</taxon>
        <taxon>Embryophyta</taxon>
        <taxon>Marchantiophyta</taxon>
        <taxon>Marchantiopsida</taxon>
        <taxon>Marchantiidae</taxon>
        <taxon>Marchantiales</taxon>
        <taxon>Marchantiaceae</taxon>
        <taxon>Marchantia</taxon>
    </lineage>
</organism>
<dbReference type="Proteomes" id="UP000077202">
    <property type="component" value="Unassembled WGS sequence"/>
</dbReference>
<evidence type="ECO:0000313" key="3">
    <source>
        <dbReference type="Proteomes" id="UP000077202"/>
    </source>
</evidence>
<dbReference type="EMBL" id="LVLJ01002792">
    <property type="protein sequence ID" value="OAE23679.1"/>
    <property type="molecule type" value="Genomic_DNA"/>
</dbReference>
<feature type="region of interest" description="Disordered" evidence="1">
    <location>
        <begin position="386"/>
        <end position="413"/>
    </location>
</feature>
<feature type="region of interest" description="Disordered" evidence="1">
    <location>
        <begin position="218"/>
        <end position="293"/>
    </location>
</feature>
<feature type="region of interest" description="Disordered" evidence="1">
    <location>
        <begin position="428"/>
        <end position="451"/>
    </location>
</feature>
<feature type="compositionally biased region" description="Low complexity" evidence="1">
    <location>
        <begin position="711"/>
        <end position="740"/>
    </location>
</feature>
<comment type="caution">
    <text evidence="2">The sequence shown here is derived from an EMBL/GenBank/DDBJ whole genome shotgun (WGS) entry which is preliminary data.</text>
</comment>
<feature type="region of interest" description="Disordered" evidence="1">
    <location>
        <begin position="474"/>
        <end position="493"/>
    </location>
</feature>
<feature type="region of interest" description="Disordered" evidence="1">
    <location>
        <begin position="704"/>
        <end position="740"/>
    </location>
</feature>
<reference evidence="2" key="1">
    <citation type="submission" date="2016-03" db="EMBL/GenBank/DDBJ databases">
        <title>Mechanisms controlling the formation of the plant cell surface in tip-growing cells are functionally conserved among land plants.</title>
        <authorList>
            <person name="Honkanen S."/>
            <person name="Jones V.A."/>
            <person name="Morieri G."/>
            <person name="Champion C."/>
            <person name="Hetherington A.J."/>
            <person name="Kelly S."/>
            <person name="Saint-Marcoux D."/>
            <person name="Proust H."/>
            <person name="Prescott H."/>
            <person name="Dolan L."/>
        </authorList>
    </citation>
    <scope>NUCLEOTIDE SEQUENCE [LARGE SCALE GENOMIC DNA]</scope>
    <source>
        <tissue evidence="2">Whole gametophyte</tissue>
    </source>
</reference>
<accession>A0A176VS50</accession>
<feature type="compositionally biased region" description="Basic and acidic residues" evidence="1">
    <location>
        <begin position="270"/>
        <end position="279"/>
    </location>
</feature>
<evidence type="ECO:0000313" key="2">
    <source>
        <dbReference type="EMBL" id="OAE23679.1"/>
    </source>
</evidence>
<feature type="compositionally biased region" description="Low complexity" evidence="1">
    <location>
        <begin position="396"/>
        <end position="408"/>
    </location>
</feature>
<protein>
    <submittedName>
        <fullName evidence="2">Uncharacterized protein</fullName>
    </submittedName>
</protein>
<feature type="compositionally biased region" description="Polar residues" evidence="1">
    <location>
        <begin position="237"/>
        <end position="263"/>
    </location>
</feature>
<dbReference type="AlphaFoldDB" id="A0A176VS50"/>